<accession>A0A6G6WI89</accession>
<evidence type="ECO:0000256" key="4">
    <source>
        <dbReference type="ARBA" id="ARBA00022989"/>
    </source>
</evidence>
<evidence type="ECO:0000313" key="9">
    <source>
        <dbReference type="EMBL" id="QIG45051.1"/>
    </source>
</evidence>
<evidence type="ECO:0000256" key="5">
    <source>
        <dbReference type="ARBA" id="ARBA00023136"/>
    </source>
</evidence>
<sequence length="126" mass="14315">MIKLELLVSVVAFAVWVFTLIDVAQTPENAVRALNKIAWLLIVFFFSVLGTIAWYAFGRPQGQTRRMGAWDREQPAFPEYDRPGRAAAVDPAKDEEFLAQVRARAEAQRKRHEEQKRREAGEAGEA</sequence>
<evidence type="ECO:0000256" key="3">
    <source>
        <dbReference type="ARBA" id="ARBA00022692"/>
    </source>
</evidence>
<evidence type="ECO:0000256" key="2">
    <source>
        <dbReference type="ARBA" id="ARBA00022475"/>
    </source>
</evidence>
<feature type="transmembrane region" description="Helical" evidence="7">
    <location>
        <begin position="7"/>
        <end position="25"/>
    </location>
</feature>
<keyword evidence="2" id="KW-1003">Cell membrane</keyword>
<evidence type="ECO:0000313" key="10">
    <source>
        <dbReference type="Proteomes" id="UP000502996"/>
    </source>
</evidence>
<name>A0A6G6WI89_9ACTN</name>
<reference evidence="9 10" key="1">
    <citation type="submission" date="2020-02" db="EMBL/GenBank/DDBJ databases">
        <title>Full genome sequence of Nocardioides sp. R-3366.</title>
        <authorList>
            <person name="Im W.-T."/>
        </authorList>
    </citation>
    <scope>NUCLEOTIDE SEQUENCE [LARGE SCALE GENOMIC DNA]</scope>
    <source>
        <strain evidence="9 10">R-3366</strain>
    </source>
</reference>
<protein>
    <submittedName>
        <fullName evidence="9">PLDc_N domain-containing protein</fullName>
    </submittedName>
</protein>
<evidence type="ECO:0000256" key="1">
    <source>
        <dbReference type="ARBA" id="ARBA00004651"/>
    </source>
</evidence>
<keyword evidence="4 7" id="KW-1133">Transmembrane helix</keyword>
<feature type="transmembrane region" description="Helical" evidence="7">
    <location>
        <begin position="37"/>
        <end position="57"/>
    </location>
</feature>
<keyword evidence="3 7" id="KW-0812">Transmembrane</keyword>
<evidence type="ECO:0000256" key="6">
    <source>
        <dbReference type="SAM" id="MobiDB-lite"/>
    </source>
</evidence>
<evidence type="ECO:0000259" key="8">
    <source>
        <dbReference type="Pfam" id="PF13396"/>
    </source>
</evidence>
<proteinExistence type="predicted"/>
<dbReference type="Proteomes" id="UP000502996">
    <property type="component" value="Chromosome"/>
</dbReference>
<keyword evidence="5 7" id="KW-0472">Membrane</keyword>
<dbReference type="EMBL" id="CP049257">
    <property type="protein sequence ID" value="QIG45051.1"/>
    <property type="molecule type" value="Genomic_DNA"/>
</dbReference>
<keyword evidence="10" id="KW-1185">Reference proteome</keyword>
<feature type="region of interest" description="Disordered" evidence="6">
    <location>
        <begin position="103"/>
        <end position="126"/>
    </location>
</feature>
<dbReference type="AlphaFoldDB" id="A0A6G6WI89"/>
<organism evidence="9 10">
    <name type="scientific">Nocardioides anomalus</name>
    <dbReference type="NCBI Taxonomy" id="2712223"/>
    <lineage>
        <taxon>Bacteria</taxon>
        <taxon>Bacillati</taxon>
        <taxon>Actinomycetota</taxon>
        <taxon>Actinomycetes</taxon>
        <taxon>Propionibacteriales</taxon>
        <taxon>Nocardioidaceae</taxon>
        <taxon>Nocardioides</taxon>
    </lineage>
</organism>
<dbReference type="GO" id="GO:0005886">
    <property type="term" value="C:plasma membrane"/>
    <property type="evidence" value="ECO:0007669"/>
    <property type="project" value="UniProtKB-SubCell"/>
</dbReference>
<evidence type="ECO:0000256" key="7">
    <source>
        <dbReference type="SAM" id="Phobius"/>
    </source>
</evidence>
<comment type="subcellular location">
    <subcellularLocation>
        <location evidence="1">Cell membrane</location>
        <topology evidence="1">Multi-pass membrane protein</topology>
    </subcellularLocation>
</comment>
<dbReference type="InterPro" id="IPR027379">
    <property type="entry name" value="CLS_N"/>
</dbReference>
<gene>
    <name evidence="9" type="ORF">G5V58_21830</name>
</gene>
<dbReference type="Pfam" id="PF13396">
    <property type="entry name" value="PLDc_N"/>
    <property type="match status" value="1"/>
</dbReference>
<dbReference type="KEGG" id="nano:G5V58_21830"/>
<feature type="domain" description="Cardiolipin synthase N-terminal" evidence="8">
    <location>
        <begin position="14"/>
        <end position="59"/>
    </location>
</feature>
<dbReference type="RefSeq" id="WP_165237226.1">
    <property type="nucleotide sequence ID" value="NZ_CP049257.1"/>
</dbReference>